<keyword evidence="1" id="KW-0472">Membrane</keyword>
<keyword evidence="3" id="KW-1185">Reference proteome</keyword>
<keyword evidence="1" id="KW-1133">Transmembrane helix</keyword>
<comment type="caution">
    <text evidence="2">The sequence shown here is derived from an EMBL/GenBank/DDBJ whole genome shotgun (WGS) entry which is preliminary data.</text>
</comment>
<dbReference type="EMBL" id="LNQR01000123">
    <property type="protein sequence ID" value="KWT77364.1"/>
    <property type="molecule type" value="Genomic_DNA"/>
</dbReference>
<accession>A0ABR5SBG6</accession>
<name>A0ABR5SBG6_9BACT</name>
<evidence type="ECO:0000313" key="2">
    <source>
        <dbReference type="EMBL" id="KWT77364.1"/>
    </source>
</evidence>
<protein>
    <submittedName>
        <fullName evidence="2">Uncharacterized protein</fullName>
    </submittedName>
</protein>
<proteinExistence type="predicted"/>
<feature type="transmembrane region" description="Helical" evidence="1">
    <location>
        <begin position="6"/>
        <end position="27"/>
    </location>
</feature>
<evidence type="ECO:0000256" key="1">
    <source>
        <dbReference type="SAM" id="Phobius"/>
    </source>
</evidence>
<organism evidence="2 3">
    <name type="scientific">Candidatus Magnetominusculus xianensis</name>
    <dbReference type="NCBI Taxonomy" id="1748249"/>
    <lineage>
        <taxon>Bacteria</taxon>
        <taxon>Pseudomonadati</taxon>
        <taxon>Nitrospirota</taxon>
        <taxon>Nitrospiria</taxon>
        <taxon>Nitrospirales</taxon>
        <taxon>Nitrospiraceae</taxon>
        <taxon>Candidatus Magnetominusculus</taxon>
    </lineage>
</organism>
<keyword evidence="1" id="KW-0812">Transmembrane</keyword>
<gene>
    <name evidence="2" type="ORF">ASN18_3059</name>
</gene>
<sequence length="38" mass="4428">MNEAFIVEIMKVSGYAGVFLFIFWRILQNHSSPARLKN</sequence>
<dbReference type="Proteomes" id="UP000060487">
    <property type="component" value="Unassembled WGS sequence"/>
</dbReference>
<evidence type="ECO:0000313" key="3">
    <source>
        <dbReference type="Proteomes" id="UP000060487"/>
    </source>
</evidence>
<reference evidence="2 3" key="1">
    <citation type="submission" date="2015-11" db="EMBL/GenBank/DDBJ databases">
        <authorList>
            <person name="Lin W."/>
        </authorList>
    </citation>
    <scope>NUCLEOTIDE SEQUENCE [LARGE SCALE GENOMIC DNA]</scope>
    <source>
        <strain evidence="2 3">HCH-1</strain>
    </source>
</reference>